<feature type="region of interest" description="Disordered" evidence="3">
    <location>
        <begin position="238"/>
        <end position="258"/>
    </location>
</feature>
<protein>
    <submittedName>
        <fullName evidence="5">Macrolide transport system ATP-binding/permease protein</fullName>
    </submittedName>
</protein>
<comment type="caution">
    <text evidence="5">The sequence shown here is derived from an EMBL/GenBank/DDBJ whole genome shotgun (WGS) entry which is preliminary data.</text>
</comment>
<proteinExistence type="predicted"/>
<accession>A0ABT9XWT0</accession>
<dbReference type="RefSeq" id="WP_307409495.1">
    <property type="nucleotide sequence ID" value="NZ_JAUSTW010000005.1"/>
</dbReference>
<evidence type="ECO:0000256" key="3">
    <source>
        <dbReference type="SAM" id="MobiDB-lite"/>
    </source>
</evidence>
<evidence type="ECO:0000313" key="6">
    <source>
        <dbReference type="Proteomes" id="UP001224122"/>
    </source>
</evidence>
<dbReference type="SMART" id="SM00382">
    <property type="entry name" value="AAA"/>
    <property type="match status" value="2"/>
</dbReference>
<dbReference type="PANTHER" id="PTHR42855">
    <property type="entry name" value="ABC TRANSPORTER ATP-BINDING SUBUNIT"/>
    <property type="match status" value="1"/>
</dbReference>
<organism evidence="5 6">
    <name type="scientific">Neobacillus ginsengisoli</name>
    <dbReference type="NCBI Taxonomy" id="904295"/>
    <lineage>
        <taxon>Bacteria</taxon>
        <taxon>Bacillati</taxon>
        <taxon>Bacillota</taxon>
        <taxon>Bacilli</taxon>
        <taxon>Bacillales</taxon>
        <taxon>Bacillaceae</taxon>
        <taxon>Neobacillus</taxon>
    </lineage>
</organism>
<dbReference type="SUPFAM" id="SSF52540">
    <property type="entry name" value="P-loop containing nucleoside triphosphate hydrolases"/>
    <property type="match status" value="2"/>
</dbReference>
<dbReference type="PROSITE" id="PS00211">
    <property type="entry name" value="ABC_TRANSPORTER_1"/>
    <property type="match status" value="1"/>
</dbReference>
<keyword evidence="6" id="KW-1185">Reference proteome</keyword>
<dbReference type="CDD" id="cd03221">
    <property type="entry name" value="ABCF_EF-3"/>
    <property type="match status" value="2"/>
</dbReference>
<gene>
    <name evidence="5" type="ORF">J2S10_003213</name>
</gene>
<feature type="compositionally biased region" description="Basic and acidic residues" evidence="3">
    <location>
        <begin position="238"/>
        <end position="248"/>
    </location>
</feature>
<dbReference type="Gene3D" id="3.40.50.300">
    <property type="entry name" value="P-loop containing nucleotide triphosphate hydrolases"/>
    <property type="match status" value="2"/>
</dbReference>
<dbReference type="Proteomes" id="UP001224122">
    <property type="component" value="Unassembled WGS sequence"/>
</dbReference>
<name>A0ABT9XWT0_9BACI</name>
<dbReference type="InterPro" id="IPR027417">
    <property type="entry name" value="P-loop_NTPase"/>
</dbReference>
<keyword evidence="2 5" id="KW-0067">ATP-binding</keyword>
<dbReference type="InterPro" id="IPR051309">
    <property type="entry name" value="ABCF_ATPase"/>
</dbReference>
<dbReference type="InterPro" id="IPR017871">
    <property type="entry name" value="ABC_transporter-like_CS"/>
</dbReference>
<evidence type="ECO:0000256" key="2">
    <source>
        <dbReference type="ARBA" id="ARBA00022840"/>
    </source>
</evidence>
<feature type="domain" description="ABC transporter" evidence="4">
    <location>
        <begin position="315"/>
        <end position="527"/>
    </location>
</feature>
<dbReference type="InterPro" id="IPR003439">
    <property type="entry name" value="ABC_transporter-like_ATP-bd"/>
</dbReference>
<dbReference type="Pfam" id="PF12848">
    <property type="entry name" value="ABC_tran_Xtn"/>
    <property type="match status" value="1"/>
</dbReference>
<keyword evidence="1" id="KW-0547">Nucleotide-binding</keyword>
<reference evidence="5 6" key="1">
    <citation type="submission" date="2023-07" db="EMBL/GenBank/DDBJ databases">
        <title>Genomic Encyclopedia of Type Strains, Phase IV (KMG-IV): sequencing the most valuable type-strain genomes for metagenomic binning, comparative biology and taxonomic classification.</title>
        <authorList>
            <person name="Goeker M."/>
        </authorList>
    </citation>
    <scope>NUCLEOTIDE SEQUENCE [LARGE SCALE GENOMIC DNA]</scope>
    <source>
        <strain evidence="5 6">DSM 27594</strain>
    </source>
</reference>
<sequence length="573" mass="66181">MPNNQTVLKVIGLEKSFELRKILTNVQFEIKNRERIGLVGYNGTGKTTLANLLFGRIKPDKGIIEKTNDCTIGYLTQSIDYGFNHFHKSLPSENDMLQHASQLGLNKAYKWDDVRLNHLSGGEKLKLALSMVWATKPDLLILDEPTNHLDMKGINWLVTELDKFQGPVLIISHDRHFLDKTVTRVFELENGKINFFNGNYSDYHLEKQKRTANQLHQYAVQQKQKEKIEMQMEQLKTWSEKAHRDSTKKGSGPSKRQNGFKEYHRVKAKKLDNQVKSKMKRLQNELEKNNVEKPPENVKVQFQFDDHGKRGKRIIEANRLAKSFGNRTLFQNSQFYINHGERIGLIGENGCGKSTLIKMILGEELVTEGELWKSESMKIAYLSQDVLDLPENKSAIDALGLTEKQEIFRARTLLANLGLKEQLITKAIGALSLGERTRVKLVEILMKEYDVLILDEPTNHLDLPSREQLEKTLSEFTGTLITVSHDYYFLNKLCDRLFVFEHQTIKRFEMTPEEYINKNKKSEGSKKEDLLVIENKIATVLGQLSLIDQKDSKYHQLDKEFHELLNEKRKLKG</sequence>
<dbReference type="PANTHER" id="PTHR42855:SF2">
    <property type="entry name" value="DRUG RESISTANCE ABC TRANSPORTER,ATP-BINDING PROTEIN"/>
    <property type="match status" value="1"/>
</dbReference>
<feature type="domain" description="ABC transporter" evidence="4">
    <location>
        <begin position="8"/>
        <end position="215"/>
    </location>
</feature>
<dbReference type="PROSITE" id="PS50893">
    <property type="entry name" value="ABC_TRANSPORTER_2"/>
    <property type="match status" value="2"/>
</dbReference>
<dbReference type="InterPro" id="IPR003593">
    <property type="entry name" value="AAA+_ATPase"/>
</dbReference>
<evidence type="ECO:0000256" key="1">
    <source>
        <dbReference type="ARBA" id="ARBA00022741"/>
    </source>
</evidence>
<evidence type="ECO:0000259" key="4">
    <source>
        <dbReference type="PROSITE" id="PS50893"/>
    </source>
</evidence>
<dbReference type="EMBL" id="JAUSTW010000005">
    <property type="protein sequence ID" value="MDQ0200030.1"/>
    <property type="molecule type" value="Genomic_DNA"/>
</dbReference>
<dbReference type="GO" id="GO:0005524">
    <property type="term" value="F:ATP binding"/>
    <property type="evidence" value="ECO:0007669"/>
    <property type="project" value="UniProtKB-KW"/>
</dbReference>
<dbReference type="NCBIfam" id="NF000355">
    <property type="entry name" value="ribo_prot_ABC_F"/>
    <property type="match status" value="1"/>
</dbReference>
<dbReference type="InterPro" id="IPR032781">
    <property type="entry name" value="ABC_tran_Xtn"/>
</dbReference>
<dbReference type="Pfam" id="PF00005">
    <property type="entry name" value="ABC_tran"/>
    <property type="match status" value="2"/>
</dbReference>
<evidence type="ECO:0000313" key="5">
    <source>
        <dbReference type="EMBL" id="MDQ0200030.1"/>
    </source>
</evidence>